<dbReference type="GO" id="GO:0016747">
    <property type="term" value="F:acyltransferase activity, transferring groups other than amino-acyl groups"/>
    <property type="evidence" value="ECO:0007669"/>
    <property type="project" value="InterPro"/>
</dbReference>
<accession>A0A951IT07</accession>
<dbReference type="PANTHER" id="PTHR43138:SF1">
    <property type="entry name" value="N-ACETYLTRANSFERASE ACA1"/>
    <property type="match status" value="1"/>
</dbReference>
<sequence>MNIRRADKRTDYDKIWDIFKNVISTGDTYVFDPNTSKDSLLKHWFADYMDTFVVIDNDEILGTYIIKPNQIDLGDHIANCSYMVNPKHHGQGTGKLLCEHSIRYAKDKGYLGIQFNIVVSTNEAAVKLWQKFGFDIIGTTPKGFRHKDFGLVDTYIMFKDLQTNEKKSGI</sequence>
<gene>
    <name evidence="2" type="ORF">EGN73_03820</name>
</gene>
<dbReference type="AlphaFoldDB" id="A0A951IT07"/>
<evidence type="ECO:0000313" key="2">
    <source>
        <dbReference type="EMBL" id="MBW3466935.1"/>
    </source>
</evidence>
<comment type="caution">
    <text evidence="2">The sequence shown here is derived from an EMBL/GenBank/DDBJ whole genome shotgun (WGS) entry which is preliminary data.</text>
</comment>
<dbReference type="InterPro" id="IPR000182">
    <property type="entry name" value="GNAT_dom"/>
</dbReference>
<evidence type="ECO:0000259" key="1">
    <source>
        <dbReference type="PROSITE" id="PS51186"/>
    </source>
</evidence>
<evidence type="ECO:0000313" key="3">
    <source>
        <dbReference type="Proteomes" id="UP000727490"/>
    </source>
</evidence>
<reference evidence="2 3" key="1">
    <citation type="journal article" date="2020" name="Syst. Appl. Microbiol.">
        <title>Arthrospiribacter ruber gen. nov., sp. nov., a novel bacterium isolated from Arthrospira cultures.</title>
        <authorList>
            <person name="Waleron M."/>
            <person name="Misztak A."/>
            <person name="Waleron M.M."/>
            <person name="Furmaniak M."/>
            <person name="Mrozik A."/>
            <person name="Waleron K."/>
        </authorList>
    </citation>
    <scope>NUCLEOTIDE SEQUENCE [LARGE SCALE GENOMIC DNA]</scope>
    <source>
        <strain evidence="2 3">DPMB0001</strain>
    </source>
</reference>
<dbReference type="Proteomes" id="UP000727490">
    <property type="component" value="Unassembled WGS sequence"/>
</dbReference>
<keyword evidence="3" id="KW-1185">Reference proteome</keyword>
<organism evidence="2 3">
    <name type="scientific">Arthrospiribacter ruber</name>
    <dbReference type="NCBI Taxonomy" id="2487934"/>
    <lineage>
        <taxon>Bacteria</taxon>
        <taxon>Pseudomonadati</taxon>
        <taxon>Bacteroidota</taxon>
        <taxon>Cytophagia</taxon>
        <taxon>Cytophagales</taxon>
        <taxon>Cyclobacteriaceae</taxon>
        <taxon>Arthrospiribacter</taxon>
    </lineage>
</organism>
<dbReference type="PROSITE" id="PS51186">
    <property type="entry name" value="GNAT"/>
    <property type="match status" value="1"/>
</dbReference>
<dbReference type="Pfam" id="PF00583">
    <property type="entry name" value="Acetyltransf_1"/>
    <property type="match status" value="1"/>
</dbReference>
<dbReference type="InterPro" id="IPR052742">
    <property type="entry name" value="Mito_N-acetyltransferase"/>
</dbReference>
<protein>
    <submittedName>
        <fullName evidence="2">GNAT family N-acetyltransferase</fullName>
    </submittedName>
</protein>
<name>A0A951IT07_9BACT</name>
<feature type="domain" description="N-acetyltransferase" evidence="1">
    <location>
        <begin position="1"/>
        <end position="162"/>
    </location>
</feature>
<dbReference type="RefSeq" id="WP_219287149.1">
    <property type="nucleotide sequence ID" value="NZ_RPHB01000002.1"/>
</dbReference>
<proteinExistence type="predicted"/>
<dbReference type="CDD" id="cd04301">
    <property type="entry name" value="NAT_SF"/>
    <property type="match status" value="1"/>
</dbReference>
<dbReference type="PANTHER" id="PTHR43138">
    <property type="entry name" value="ACETYLTRANSFERASE, GNAT FAMILY"/>
    <property type="match status" value="1"/>
</dbReference>
<dbReference type="EMBL" id="RPHB01000002">
    <property type="protein sequence ID" value="MBW3466935.1"/>
    <property type="molecule type" value="Genomic_DNA"/>
</dbReference>